<keyword evidence="4" id="KW-0378">Hydrolase</keyword>
<feature type="chain" id="PRO_5020888316" description="Peptidase A1 domain-containing protein" evidence="5">
    <location>
        <begin position="20"/>
        <end position="369"/>
    </location>
</feature>
<dbReference type="PRINTS" id="PR00792">
    <property type="entry name" value="PEPSIN"/>
</dbReference>
<name>A0A4S2MP55_OPIFE</name>
<dbReference type="AlphaFoldDB" id="A0A4S2MP55"/>
<dbReference type="PROSITE" id="PS00141">
    <property type="entry name" value="ASP_PROTEASE"/>
    <property type="match status" value="1"/>
</dbReference>
<dbReference type="InterPro" id="IPR001461">
    <property type="entry name" value="Aspartic_peptidase_A1"/>
</dbReference>
<keyword evidence="3" id="KW-1015">Disulfide bond</keyword>
<dbReference type="Proteomes" id="UP000308267">
    <property type="component" value="Unassembled WGS sequence"/>
</dbReference>
<dbReference type="OrthoDB" id="5853681at2759"/>
<keyword evidence="4" id="KW-0645">Protease</keyword>
<evidence type="ECO:0000313" key="8">
    <source>
        <dbReference type="Proteomes" id="UP000308267"/>
    </source>
</evidence>
<evidence type="ECO:0000256" key="2">
    <source>
        <dbReference type="PIRSR" id="PIRSR601461-1"/>
    </source>
</evidence>
<feature type="disulfide bond" evidence="3">
    <location>
        <begin position="289"/>
        <end position="323"/>
    </location>
</feature>
<evidence type="ECO:0000313" key="7">
    <source>
        <dbReference type="EMBL" id="TGZ76117.1"/>
    </source>
</evidence>
<protein>
    <recommendedName>
        <fullName evidence="6">Peptidase A1 domain-containing protein</fullName>
    </recommendedName>
</protein>
<dbReference type="STRING" id="147828.A0A4S2MP55"/>
<dbReference type="PANTHER" id="PTHR47966:SF51">
    <property type="entry name" value="BETA-SITE APP-CLEAVING ENZYME, ISOFORM A-RELATED"/>
    <property type="match status" value="1"/>
</dbReference>
<evidence type="ECO:0000256" key="1">
    <source>
        <dbReference type="ARBA" id="ARBA00007447"/>
    </source>
</evidence>
<accession>A0A4S2MP55</accession>
<dbReference type="EMBL" id="SJOL01000001">
    <property type="protein sequence ID" value="TGZ76117.1"/>
    <property type="molecule type" value="Genomic_DNA"/>
</dbReference>
<comment type="caution">
    <text evidence="7">The sequence shown here is derived from an EMBL/GenBank/DDBJ whole genome shotgun (WGS) entry which is preliminary data.</text>
</comment>
<dbReference type="PROSITE" id="PS51767">
    <property type="entry name" value="PEPTIDASE_A1"/>
    <property type="match status" value="1"/>
</dbReference>
<evidence type="ECO:0000256" key="5">
    <source>
        <dbReference type="SAM" id="SignalP"/>
    </source>
</evidence>
<dbReference type="PANTHER" id="PTHR47966">
    <property type="entry name" value="BETA-SITE APP-CLEAVING ENZYME, ISOFORM A-RELATED"/>
    <property type="match status" value="1"/>
</dbReference>
<dbReference type="SUPFAM" id="SSF50630">
    <property type="entry name" value="Acid proteases"/>
    <property type="match status" value="1"/>
</dbReference>
<dbReference type="GO" id="GO:0006508">
    <property type="term" value="P:proteolysis"/>
    <property type="evidence" value="ECO:0007669"/>
    <property type="project" value="UniProtKB-KW"/>
</dbReference>
<dbReference type="InterPro" id="IPR033121">
    <property type="entry name" value="PEPTIDASE_A1"/>
</dbReference>
<dbReference type="Gene3D" id="2.40.70.10">
    <property type="entry name" value="Acid Proteases"/>
    <property type="match status" value="2"/>
</dbReference>
<keyword evidence="8" id="KW-1185">Reference proteome</keyword>
<dbReference type="GO" id="GO:0004190">
    <property type="term" value="F:aspartic-type endopeptidase activity"/>
    <property type="evidence" value="ECO:0007669"/>
    <property type="project" value="UniProtKB-KW"/>
</dbReference>
<evidence type="ECO:0000259" key="6">
    <source>
        <dbReference type="PROSITE" id="PS51767"/>
    </source>
</evidence>
<feature type="active site" evidence="2">
    <location>
        <position position="256"/>
    </location>
</feature>
<gene>
    <name evidence="7" type="ORF">CRM22_000003</name>
</gene>
<feature type="active site" evidence="2">
    <location>
        <position position="72"/>
    </location>
</feature>
<sequence length="369" mass="41926">MFVFYLIYFVCLNSIDTNAVNVTSNSPWLRRVARENVGKAAIELLLFEPENSVYYGIFGIGSPPQYFRLLFDTGSSIIWVSDERRSTELSMIKNAYDPNDSKTYINTGREFTGTYGNYVAKGHVAIDLVKIQSFKLSTHFAVVNNVQGHTNPFHLFDGLFGLAPVQFLSRLDSTSLDDMVTQGLISRHIFSFVFRRGGADGKIIFGEFSEKDIPEEVKYVPLLDTSVTGGHWMILTSMVLYENAFDWLTQLRTVVDTGTVKVLMPAPLVQSLLTRIWAQLRNNEYYVPCDAIAAMPMLIFQFEYFKLTWEPRHYILQISRGVCQPRFRAMTPGLPYDMLLGMALLRHYTTVFDVTDRRVGFAGPVDGSE</sequence>
<comment type="similarity">
    <text evidence="1 4">Belongs to the peptidase A1 family.</text>
</comment>
<evidence type="ECO:0000256" key="3">
    <source>
        <dbReference type="PIRSR" id="PIRSR601461-2"/>
    </source>
</evidence>
<organism evidence="7 8">
    <name type="scientific">Opisthorchis felineus</name>
    <dbReference type="NCBI Taxonomy" id="147828"/>
    <lineage>
        <taxon>Eukaryota</taxon>
        <taxon>Metazoa</taxon>
        <taxon>Spiralia</taxon>
        <taxon>Lophotrochozoa</taxon>
        <taxon>Platyhelminthes</taxon>
        <taxon>Trematoda</taxon>
        <taxon>Digenea</taxon>
        <taxon>Opisthorchiida</taxon>
        <taxon>Opisthorchiata</taxon>
        <taxon>Opisthorchiidae</taxon>
        <taxon>Opisthorchis</taxon>
    </lineage>
</organism>
<dbReference type="InterPro" id="IPR021109">
    <property type="entry name" value="Peptidase_aspartic_dom_sf"/>
</dbReference>
<keyword evidence="5" id="KW-0732">Signal</keyword>
<dbReference type="CDD" id="cd05471">
    <property type="entry name" value="pepsin_like"/>
    <property type="match status" value="1"/>
</dbReference>
<feature type="signal peptide" evidence="5">
    <location>
        <begin position="1"/>
        <end position="19"/>
    </location>
</feature>
<dbReference type="Pfam" id="PF00026">
    <property type="entry name" value="Asp"/>
    <property type="match status" value="1"/>
</dbReference>
<dbReference type="InterPro" id="IPR034164">
    <property type="entry name" value="Pepsin-like_dom"/>
</dbReference>
<dbReference type="InterPro" id="IPR001969">
    <property type="entry name" value="Aspartic_peptidase_AS"/>
</dbReference>
<proteinExistence type="inferred from homology"/>
<reference evidence="7 8" key="1">
    <citation type="journal article" date="2019" name="BMC Genomics">
        <title>New insights from Opisthorchis felineus genome: update on genomics of the epidemiologically important liver flukes.</title>
        <authorList>
            <person name="Ershov N.I."/>
            <person name="Mordvinov V.A."/>
            <person name="Prokhortchouk E.B."/>
            <person name="Pakharukova M.Y."/>
            <person name="Gunbin K.V."/>
            <person name="Ustyantsev K."/>
            <person name="Genaev M.A."/>
            <person name="Blinov A.G."/>
            <person name="Mazur A."/>
            <person name="Boulygina E."/>
            <person name="Tsygankova S."/>
            <person name="Khrameeva E."/>
            <person name="Chekanov N."/>
            <person name="Fan G."/>
            <person name="Xiao A."/>
            <person name="Zhang H."/>
            <person name="Xu X."/>
            <person name="Yang H."/>
            <person name="Solovyev V."/>
            <person name="Lee S.M."/>
            <person name="Liu X."/>
            <person name="Afonnikov D.A."/>
            <person name="Skryabin K.G."/>
        </authorList>
    </citation>
    <scope>NUCLEOTIDE SEQUENCE [LARGE SCALE GENOMIC DNA]</scope>
    <source>
        <strain evidence="7">AK-0245</strain>
        <tissue evidence="7">Whole organism</tissue>
    </source>
</reference>
<evidence type="ECO:0000256" key="4">
    <source>
        <dbReference type="RuleBase" id="RU000454"/>
    </source>
</evidence>
<feature type="domain" description="Peptidase A1" evidence="6">
    <location>
        <begin position="54"/>
        <end position="362"/>
    </location>
</feature>
<keyword evidence="4" id="KW-0064">Aspartyl protease</keyword>